<dbReference type="InterPro" id="IPR055408">
    <property type="entry name" value="HEAT_MROH2B-like"/>
</dbReference>
<evidence type="ECO:0000256" key="3">
    <source>
        <dbReference type="ARBA" id="ARBA00022737"/>
    </source>
</evidence>
<dbReference type="Pfam" id="PF22697">
    <property type="entry name" value="SOS1_NGEF_PH"/>
    <property type="match status" value="1"/>
</dbReference>
<dbReference type="SMART" id="SM00325">
    <property type="entry name" value="RhoGEF"/>
    <property type="match status" value="1"/>
</dbReference>
<dbReference type="SUPFAM" id="SSF48065">
    <property type="entry name" value="DBL homology domain (DH-domain)"/>
    <property type="match status" value="1"/>
</dbReference>
<dbReference type="InterPro" id="IPR036860">
    <property type="entry name" value="SH2_dom_sf"/>
</dbReference>
<dbReference type="Gene3D" id="2.30.30.40">
    <property type="entry name" value="SH3 Domains"/>
    <property type="match status" value="1"/>
</dbReference>
<dbReference type="SMART" id="SM00233">
    <property type="entry name" value="PH"/>
    <property type="match status" value="1"/>
</dbReference>
<dbReference type="SUPFAM" id="SSF48371">
    <property type="entry name" value="ARM repeat"/>
    <property type="match status" value="1"/>
</dbReference>
<dbReference type="Proteomes" id="UP000827986">
    <property type="component" value="Unassembled WGS sequence"/>
</dbReference>
<dbReference type="CDD" id="cd01223">
    <property type="entry name" value="PH_Vav"/>
    <property type="match status" value="1"/>
</dbReference>
<dbReference type="FunFam" id="1.20.900.10:FF:000009">
    <property type="entry name" value="Vav guanine nucleotide exchange factor 1"/>
    <property type="match status" value="1"/>
</dbReference>
<dbReference type="InterPro" id="IPR001849">
    <property type="entry name" value="PH_domain"/>
</dbReference>
<dbReference type="Gene3D" id="1.20.900.10">
    <property type="entry name" value="Dbl homology (DH) domain"/>
    <property type="match status" value="1"/>
</dbReference>
<evidence type="ECO:0000259" key="7">
    <source>
        <dbReference type="PROSITE" id="PS50001"/>
    </source>
</evidence>
<evidence type="ECO:0000256" key="2">
    <source>
        <dbReference type="ARBA" id="ARBA00022658"/>
    </source>
</evidence>
<dbReference type="GO" id="GO:0016477">
    <property type="term" value="P:cell migration"/>
    <property type="evidence" value="ECO:0007669"/>
    <property type="project" value="TreeGrafter"/>
</dbReference>
<evidence type="ECO:0000256" key="4">
    <source>
        <dbReference type="ARBA" id="ARBA00022999"/>
    </source>
</evidence>
<feature type="compositionally biased region" description="Basic and acidic residues" evidence="6">
    <location>
        <begin position="76"/>
        <end position="107"/>
    </location>
</feature>
<feature type="region of interest" description="Disordered" evidence="6">
    <location>
        <begin position="1"/>
        <end position="21"/>
    </location>
</feature>
<dbReference type="CDD" id="cd00160">
    <property type="entry name" value="RhoGEF"/>
    <property type="match status" value="1"/>
</dbReference>
<keyword evidence="2" id="KW-0344">Guanine-nucleotide releasing factor</keyword>
<evidence type="ECO:0000313" key="11">
    <source>
        <dbReference type="Proteomes" id="UP000827986"/>
    </source>
</evidence>
<protein>
    <submittedName>
        <fullName evidence="10">Uncharacterized protein</fullName>
    </submittedName>
</protein>
<feature type="domain" description="PH" evidence="8">
    <location>
        <begin position="957"/>
        <end position="1059"/>
    </location>
</feature>
<dbReference type="Gene3D" id="2.30.29.30">
    <property type="entry name" value="Pleckstrin-homology domain (PH domain)/Phosphotyrosine-binding domain (PTB)"/>
    <property type="match status" value="1"/>
</dbReference>
<organism evidence="10 11">
    <name type="scientific">Mauremys mutica</name>
    <name type="common">yellowpond turtle</name>
    <dbReference type="NCBI Taxonomy" id="74926"/>
    <lineage>
        <taxon>Eukaryota</taxon>
        <taxon>Metazoa</taxon>
        <taxon>Chordata</taxon>
        <taxon>Craniata</taxon>
        <taxon>Vertebrata</taxon>
        <taxon>Euteleostomi</taxon>
        <taxon>Archelosauria</taxon>
        <taxon>Testudinata</taxon>
        <taxon>Testudines</taxon>
        <taxon>Cryptodira</taxon>
        <taxon>Durocryptodira</taxon>
        <taxon>Testudinoidea</taxon>
        <taxon>Geoemydidae</taxon>
        <taxon>Geoemydinae</taxon>
        <taxon>Mauremys</taxon>
    </lineage>
</organism>
<dbReference type="PANTHER" id="PTHR45818">
    <property type="entry name" value="PROTEIN VAV"/>
    <property type="match status" value="1"/>
</dbReference>
<dbReference type="InterPro" id="IPR037832">
    <property type="entry name" value="PH_Vav"/>
</dbReference>
<proteinExistence type="predicted"/>
<gene>
    <name evidence="10" type="ORF">KIL84_012429</name>
</gene>
<dbReference type="InterPro" id="IPR016024">
    <property type="entry name" value="ARM-type_fold"/>
</dbReference>
<accession>A0A9D3WNG2</accession>
<sequence length="1195" mass="137689">MGACSDFSQQEQALPEKPQRRKCSWSILSGMKRLCVCSQHDTSMADRDEERTISSQRRWRHLSRKKIAAENQVESEEVKLQEDTGKVELDPTGTKKEASESQGKWEEGSPEEQEEERAPTPSLPSTSHMTMTPGEQLPSAQLQALLMRAVKGLTTPTLERFQAAEEELRTIVSLHGDKMERVGDVVGRILIWLDNVCHPRARKAALRATALLARSHPQDVVLSCVAHTLSSDRCAIELWKALGEEPQLPREVLRQLLDKLQQRCREEKSGNVSLAAMRTIYEVLFLWGYREAILEMYPQMLILCVRQVQYVMDLHLPGTYMASTTSSPKEGSRCLNPLSTSVEAVKTLFSMPGYWKEFASIQFQQGWDMISSRYYYSQGVGLIARAMIEFENPQLPAVFREAVTIVQREKEEEQRNIAMTFCTEFLQSPSIDSIMTKSELQAQLMEWTQDKNPIVRRLSLRGLGSIVLQPEKVQSLRAQLPAIMDMFCDKDGVRVMGAMHQAGHIIYLLNGEGLGSISQDIAVSLRPFIDDERGSVRSAAILLLGNVVSSVKDPDKPIVQQEMIHCLLPLLLHLEDRDESVTLRCKLTLFRCAVFLRWAHLKMLFRSMAWDGSTQLMKCTWKCLMQNNKSHIPKFLFQALEYLESSQTTIRHSAALFIGNTIHHYCDLLSETVTEDGISRLYEVRYQAVLAIGHLSKLKPSLTVEENRELLGQCFKSLFPLPPLEKMKEEDGTAKDALHIQQKMTELDKRNCCLQEIRQTEEKYTDTLESIYQHFMKPLQRFLKPEDMKNIFINIEDLVKVHRFFLDDLKNVLSFSNAQNLYQVFIKYKERFLLYGRYCSQVEAAIRCLDQVAGSSMDVRMKLEECSQRANNGRFTLRDLLMVPMQRVLKYHLLLQELVKHTVEPSEKENLRLALDAMRDLAQCVNEIKRDNETLKWITNFQLSIEKLSQSLAQYGRPKIDGELKVISSEKRSKMDRYAFLLDQVLLICKRKGDSYEMRDFIDLHTYQIRDDSLGEKDNKKWTYMFHLICNYGTQGYELFFKTQELKKKWMEQFEMSISNIYPENAMSNGHDFHMHSFEETASCKSCQMLLRLWVYAEKGLPKMEVCQEYYGLPPPPVAFGPSLRLSMGEIVELTKAEVEQLWWENPPPDFSAYLWYAGPMERAEAEQILTNRSDGTFLVQQRVKDAAEFAISIK</sequence>
<dbReference type="AlphaFoldDB" id="A0A9D3WNG2"/>
<reference evidence="10" key="1">
    <citation type="submission" date="2021-09" db="EMBL/GenBank/DDBJ databases">
        <title>The genome of Mauremys mutica provides insights into the evolution of semi-aquatic lifestyle.</title>
        <authorList>
            <person name="Gong S."/>
            <person name="Gao Y."/>
        </authorList>
    </citation>
    <scope>NUCLEOTIDE SEQUENCE</scope>
    <source>
        <strain evidence="10">MM-2020</strain>
        <tissue evidence="10">Muscle</tissue>
    </source>
</reference>
<evidence type="ECO:0000259" key="8">
    <source>
        <dbReference type="PROSITE" id="PS50003"/>
    </source>
</evidence>
<evidence type="ECO:0000256" key="5">
    <source>
        <dbReference type="PROSITE-ProRule" id="PRU00191"/>
    </source>
</evidence>
<evidence type="ECO:0000313" key="10">
    <source>
        <dbReference type="EMBL" id="KAH1164781.1"/>
    </source>
</evidence>
<dbReference type="InterPro" id="IPR035899">
    <property type="entry name" value="DBL_dom_sf"/>
</dbReference>
<dbReference type="SUPFAM" id="SSF50729">
    <property type="entry name" value="PH domain-like"/>
    <property type="match status" value="1"/>
</dbReference>
<feature type="compositionally biased region" description="Basic and acidic residues" evidence="6">
    <location>
        <begin position="43"/>
        <end position="52"/>
    </location>
</feature>
<dbReference type="InterPro" id="IPR001331">
    <property type="entry name" value="GDS_CDC24_CS"/>
</dbReference>
<keyword evidence="4 5" id="KW-0727">SH2 domain</keyword>
<dbReference type="Pfam" id="PF21047">
    <property type="entry name" value="HEAT_Maestro"/>
    <property type="match status" value="1"/>
</dbReference>
<dbReference type="GO" id="GO:0035556">
    <property type="term" value="P:intracellular signal transduction"/>
    <property type="evidence" value="ECO:0007669"/>
    <property type="project" value="InterPro"/>
</dbReference>
<evidence type="ECO:0000256" key="6">
    <source>
        <dbReference type="SAM" id="MobiDB-lite"/>
    </source>
</evidence>
<comment type="caution">
    <text evidence="10">The sequence shown here is derived from an EMBL/GenBank/DDBJ whole genome shotgun (WGS) entry which is preliminary data.</text>
</comment>
<dbReference type="PROSITE" id="PS50003">
    <property type="entry name" value="PH_DOMAIN"/>
    <property type="match status" value="1"/>
</dbReference>
<dbReference type="Pfam" id="PF23227">
    <property type="entry name" value="HEAT_MROH2B_C"/>
    <property type="match status" value="1"/>
</dbReference>
<dbReference type="Pfam" id="PF23210">
    <property type="entry name" value="HEAT_Maestro_2"/>
    <property type="match status" value="1"/>
</dbReference>
<dbReference type="GO" id="GO:0005085">
    <property type="term" value="F:guanyl-nucleotide exchange factor activity"/>
    <property type="evidence" value="ECO:0007669"/>
    <property type="project" value="UniProtKB-KW"/>
</dbReference>
<dbReference type="PANTHER" id="PTHR45818:SF2">
    <property type="entry name" value="PROTO-ONCOGENE VAV"/>
    <property type="match status" value="1"/>
</dbReference>
<dbReference type="InterPro" id="IPR011993">
    <property type="entry name" value="PH-like_dom_sf"/>
</dbReference>
<feature type="compositionally biased region" description="Basic residues" evidence="6">
    <location>
        <begin position="57"/>
        <end position="66"/>
    </location>
</feature>
<dbReference type="Pfam" id="PF00017">
    <property type="entry name" value="SH2"/>
    <property type="match status" value="1"/>
</dbReference>
<dbReference type="PROSITE" id="PS00741">
    <property type="entry name" value="DH_1"/>
    <property type="match status" value="1"/>
</dbReference>
<feature type="region of interest" description="Disordered" evidence="6">
    <location>
        <begin position="38"/>
        <end position="134"/>
    </location>
</feature>
<dbReference type="PROSITE" id="PS50010">
    <property type="entry name" value="DH_2"/>
    <property type="match status" value="1"/>
</dbReference>
<dbReference type="InterPro" id="IPR011989">
    <property type="entry name" value="ARM-like"/>
</dbReference>
<name>A0A9D3WNG2_9SAUR</name>
<keyword evidence="11" id="KW-1185">Reference proteome</keyword>
<evidence type="ECO:0000256" key="1">
    <source>
        <dbReference type="ARBA" id="ARBA00022553"/>
    </source>
</evidence>
<dbReference type="InterPro" id="IPR048465">
    <property type="entry name" value="Maestro-like_HEAT"/>
</dbReference>
<evidence type="ECO:0000259" key="9">
    <source>
        <dbReference type="PROSITE" id="PS50010"/>
    </source>
</evidence>
<dbReference type="SUPFAM" id="SSF55550">
    <property type="entry name" value="SH2 domain"/>
    <property type="match status" value="1"/>
</dbReference>
<feature type="domain" description="SH2" evidence="7">
    <location>
        <begin position="1156"/>
        <end position="1195"/>
    </location>
</feature>
<keyword evidence="3" id="KW-0677">Repeat</keyword>
<dbReference type="PROSITE" id="PS50001">
    <property type="entry name" value="SH2"/>
    <property type="match status" value="1"/>
</dbReference>
<dbReference type="EMBL" id="JAHDVG010000539">
    <property type="protein sequence ID" value="KAH1164781.1"/>
    <property type="molecule type" value="Genomic_DNA"/>
</dbReference>
<feature type="domain" description="DH" evidence="9">
    <location>
        <begin position="749"/>
        <end position="928"/>
    </location>
</feature>
<keyword evidence="1" id="KW-0597">Phosphoprotein</keyword>
<dbReference type="FunFam" id="2.30.29.30:FF:000050">
    <property type="entry name" value="Vav guanine nucleotide exchange factor 2"/>
    <property type="match status" value="1"/>
</dbReference>
<dbReference type="Gene3D" id="1.25.10.10">
    <property type="entry name" value="Leucine-rich Repeat Variant"/>
    <property type="match status" value="1"/>
</dbReference>
<dbReference type="InterPro" id="IPR000980">
    <property type="entry name" value="SH2"/>
</dbReference>
<dbReference type="Pfam" id="PF00621">
    <property type="entry name" value="RhoGEF"/>
    <property type="match status" value="1"/>
</dbReference>
<feature type="compositionally biased region" description="Polar residues" evidence="6">
    <location>
        <begin position="1"/>
        <end position="12"/>
    </location>
</feature>
<dbReference type="InterPro" id="IPR000219">
    <property type="entry name" value="DH_dom"/>
</dbReference>
<dbReference type="GO" id="GO:0005737">
    <property type="term" value="C:cytoplasm"/>
    <property type="evidence" value="ECO:0007669"/>
    <property type="project" value="TreeGrafter"/>
</dbReference>
<dbReference type="InterPro" id="IPR055406">
    <property type="entry name" value="HEAT_Maestro"/>
</dbReference>
<dbReference type="InterPro" id="IPR055251">
    <property type="entry name" value="SOS1_NGEF_PH"/>
</dbReference>